<protein>
    <submittedName>
        <fullName evidence="2">Uncharacterized protein</fullName>
    </submittedName>
</protein>
<organism evidence="2 3">
    <name type="scientific">Mortierella alpina</name>
    <name type="common">Oleaginous fungus</name>
    <name type="synonym">Mortierella renispora</name>
    <dbReference type="NCBI Taxonomy" id="64518"/>
    <lineage>
        <taxon>Eukaryota</taxon>
        <taxon>Fungi</taxon>
        <taxon>Fungi incertae sedis</taxon>
        <taxon>Mucoromycota</taxon>
        <taxon>Mortierellomycotina</taxon>
        <taxon>Mortierellomycetes</taxon>
        <taxon>Mortierellales</taxon>
        <taxon>Mortierellaceae</taxon>
        <taxon>Mortierella</taxon>
    </lineage>
</organism>
<feature type="region of interest" description="Disordered" evidence="1">
    <location>
        <begin position="91"/>
        <end position="266"/>
    </location>
</feature>
<proteinExistence type="predicted"/>
<feature type="compositionally biased region" description="Basic and acidic residues" evidence="1">
    <location>
        <begin position="193"/>
        <end position="212"/>
    </location>
</feature>
<feature type="compositionally biased region" description="Polar residues" evidence="1">
    <location>
        <begin position="176"/>
        <end position="190"/>
    </location>
</feature>
<dbReference type="Proteomes" id="UP000717515">
    <property type="component" value="Unassembled WGS sequence"/>
</dbReference>
<dbReference type="EMBL" id="JAIFTL010000074">
    <property type="protein sequence ID" value="KAG9324193.1"/>
    <property type="molecule type" value="Genomic_DNA"/>
</dbReference>
<gene>
    <name evidence="2" type="ORF">KVV02_001994</name>
</gene>
<feature type="region of interest" description="Disordered" evidence="1">
    <location>
        <begin position="279"/>
        <end position="392"/>
    </location>
</feature>
<feature type="compositionally biased region" description="Basic and acidic residues" evidence="1">
    <location>
        <begin position="106"/>
        <end position="140"/>
    </location>
</feature>
<name>A0A9P8A3I9_MORAP</name>
<comment type="caution">
    <text evidence="2">The sequence shown here is derived from an EMBL/GenBank/DDBJ whole genome shotgun (WGS) entry which is preliminary data.</text>
</comment>
<feature type="compositionally biased region" description="Polar residues" evidence="1">
    <location>
        <begin position="252"/>
        <end position="263"/>
    </location>
</feature>
<sequence length="392" mass="42201">MTNAIPIASKKIAGMDRLQLQAACTKRGLDSTAETEELRQLLQDHCSQQGMIDSNSVQESIEVTVKEETGDGTRAIEGELRIKEEVVEESAKTAQVDSIVKEEEDVQVKEEENTEGRDAEDRSIKQEEVSQMDVDTKIEDTTVPVIQRKQFWESRTSSTRSTLPVSKARVAGRLTQAGSRNESTPNTSKPGMQKRERPAEDLEADTDVKEEVGQGNSLPTPGTVRSLIGKFAGSAISPPGSPVNKRRRVEMSKSSRPSTTSVPSIPKYKKVIKIPTAGSAKTKSAYAIGTTRATTGIRQRKTTDSNANPTYSKSTSPALSSSTSRRPGSAKAVSAETINRLATPKKVSTAPTAVVSATISSSSTASSTPTRPRGPVLSTASRAAQRRTREKN</sequence>
<reference evidence="2" key="1">
    <citation type="submission" date="2021-07" db="EMBL/GenBank/DDBJ databases">
        <title>Draft genome of Mortierella alpina, strain LL118, isolated from an aspen leaf litter sample.</title>
        <authorList>
            <person name="Yang S."/>
            <person name="Vinatzer B.A."/>
        </authorList>
    </citation>
    <scope>NUCLEOTIDE SEQUENCE</scope>
    <source>
        <strain evidence="2">LL118</strain>
    </source>
</reference>
<evidence type="ECO:0000256" key="1">
    <source>
        <dbReference type="SAM" id="MobiDB-lite"/>
    </source>
</evidence>
<evidence type="ECO:0000313" key="2">
    <source>
        <dbReference type="EMBL" id="KAG9324193.1"/>
    </source>
</evidence>
<feature type="compositionally biased region" description="Low complexity" evidence="1">
    <location>
        <begin position="347"/>
        <end position="370"/>
    </location>
</feature>
<evidence type="ECO:0000313" key="3">
    <source>
        <dbReference type="Proteomes" id="UP000717515"/>
    </source>
</evidence>
<feature type="compositionally biased region" description="Low complexity" evidence="1">
    <location>
        <begin position="310"/>
        <end position="324"/>
    </location>
</feature>
<dbReference type="AlphaFoldDB" id="A0A9P8A3I9"/>
<feature type="compositionally biased region" description="Polar residues" evidence="1">
    <location>
        <begin position="153"/>
        <end position="164"/>
    </location>
</feature>
<accession>A0A9P8A3I9</accession>